<dbReference type="Pfam" id="PF00501">
    <property type="entry name" value="AMP-binding"/>
    <property type="match status" value="1"/>
</dbReference>
<dbReference type="SUPFAM" id="SSF56801">
    <property type="entry name" value="Acetyl-CoA synthetase-like"/>
    <property type="match status" value="1"/>
</dbReference>
<dbReference type="NCBIfam" id="TIGR01733">
    <property type="entry name" value="AA-adenyl-dom"/>
    <property type="match status" value="1"/>
</dbReference>
<keyword evidence="6" id="KW-1185">Reference proteome</keyword>
<evidence type="ECO:0000313" key="5">
    <source>
        <dbReference type="EMBL" id="QSQ25342.1"/>
    </source>
</evidence>
<dbReference type="InterPro" id="IPR010071">
    <property type="entry name" value="AA_adenyl_dom"/>
</dbReference>
<dbReference type="Gene3D" id="3.30.300.30">
    <property type="match status" value="1"/>
</dbReference>
<evidence type="ECO:0000313" key="6">
    <source>
        <dbReference type="Proteomes" id="UP000662747"/>
    </source>
</evidence>
<dbReference type="Gene3D" id="3.30.559.30">
    <property type="entry name" value="Nonribosomal peptide synthetase, condensation domain"/>
    <property type="match status" value="1"/>
</dbReference>
<dbReference type="SUPFAM" id="SSF47336">
    <property type="entry name" value="ACP-like"/>
    <property type="match status" value="1"/>
</dbReference>
<evidence type="ECO:0000259" key="4">
    <source>
        <dbReference type="PROSITE" id="PS50075"/>
    </source>
</evidence>
<dbReference type="InterPro" id="IPR045851">
    <property type="entry name" value="AMP-bd_C_sf"/>
</dbReference>
<dbReference type="Gene3D" id="1.10.1200.10">
    <property type="entry name" value="ACP-like"/>
    <property type="match status" value="1"/>
</dbReference>
<dbReference type="InterPro" id="IPR020806">
    <property type="entry name" value="PKS_PP-bd"/>
</dbReference>
<gene>
    <name evidence="5" type="ORF">JY651_10625</name>
</gene>
<dbReference type="InterPro" id="IPR025110">
    <property type="entry name" value="AMP-bd_C"/>
</dbReference>
<dbReference type="Gene3D" id="3.30.559.10">
    <property type="entry name" value="Chloramphenicol acetyltransferase-like domain"/>
    <property type="match status" value="1"/>
</dbReference>
<dbReference type="Proteomes" id="UP000662747">
    <property type="component" value="Chromosome"/>
</dbReference>
<dbReference type="Pfam" id="PF00550">
    <property type="entry name" value="PP-binding"/>
    <property type="match status" value="1"/>
</dbReference>
<dbReference type="InterPro" id="IPR000873">
    <property type="entry name" value="AMP-dep_synth/lig_dom"/>
</dbReference>
<proteinExistence type="predicted"/>
<protein>
    <submittedName>
        <fullName evidence="5">Amino acid adenylation domain-containing protein</fullName>
    </submittedName>
</protein>
<dbReference type="PANTHER" id="PTHR45527:SF1">
    <property type="entry name" value="FATTY ACID SYNTHASE"/>
    <property type="match status" value="1"/>
</dbReference>
<dbReference type="InterPro" id="IPR020845">
    <property type="entry name" value="AMP-binding_CS"/>
</dbReference>
<keyword evidence="1" id="KW-0596">Phosphopantetheine</keyword>
<feature type="domain" description="Carrier" evidence="4">
    <location>
        <begin position="955"/>
        <end position="1030"/>
    </location>
</feature>
<dbReference type="PROSITE" id="PS50075">
    <property type="entry name" value="CARRIER"/>
    <property type="match status" value="1"/>
</dbReference>
<dbReference type="RefSeq" id="WP_206726897.1">
    <property type="nucleotide sequence ID" value="NZ_CP071090.1"/>
</dbReference>
<evidence type="ECO:0000256" key="2">
    <source>
        <dbReference type="ARBA" id="ARBA00022553"/>
    </source>
</evidence>
<reference evidence="5 6" key="1">
    <citation type="submission" date="2021-02" db="EMBL/GenBank/DDBJ databases">
        <title>De Novo genome assembly of isolated myxobacteria.</title>
        <authorList>
            <person name="Stevens D.C."/>
        </authorList>
    </citation>
    <scope>NUCLEOTIDE SEQUENCE [LARGE SCALE GENOMIC DNA]</scope>
    <source>
        <strain evidence="6">SCPEA02</strain>
    </source>
</reference>
<dbReference type="EMBL" id="CP071090">
    <property type="protein sequence ID" value="QSQ25342.1"/>
    <property type="molecule type" value="Genomic_DNA"/>
</dbReference>
<feature type="region of interest" description="Disordered" evidence="3">
    <location>
        <begin position="1"/>
        <end position="20"/>
    </location>
</feature>
<dbReference type="Gene3D" id="3.40.50.980">
    <property type="match status" value="2"/>
</dbReference>
<evidence type="ECO:0000256" key="1">
    <source>
        <dbReference type="ARBA" id="ARBA00022450"/>
    </source>
</evidence>
<dbReference type="Gene3D" id="2.30.38.10">
    <property type="entry name" value="Luciferase, Domain 3"/>
    <property type="match status" value="1"/>
</dbReference>
<organism evidence="5 6">
    <name type="scientific">Pyxidicoccus parkwayensis</name>
    <dbReference type="NCBI Taxonomy" id="2813578"/>
    <lineage>
        <taxon>Bacteria</taxon>
        <taxon>Pseudomonadati</taxon>
        <taxon>Myxococcota</taxon>
        <taxon>Myxococcia</taxon>
        <taxon>Myxococcales</taxon>
        <taxon>Cystobacterineae</taxon>
        <taxon>Myxococcaceae</taxon>
        <taxon>Pyxidicoccus</taxon>
    </lineage>
</organism>
<keyword evidence="2" id="KW-0597">Phosphoprotein</keyword>
<evidence type="ECO:0000256" key="3">
    <source>
        <dbReference type="SAM" id="MobiDB-lite"/>
    </source>
</evidence>
<name>A0ABX7P4C7_9BACT</name>
<dbReference type="SMART" id="SM00823">
    <property type="entry name" value="PKS_PP"/>
    <property type="match status" value="1"/>
</dbReference>
<accession>A0ABX7P4C7</accession>
<dbReference type="Pfam" id="PF00668">
    <property type="entry name" value="Condensation"/>
    <property type="match status" value="1"/>
</dbReference>
<feature type="region of interest" description="Disordered" evidence="3">
    <location>
        <begin position="1030"/>
        <end position="1067"/>
    </location>
</feature>
<dbReference type="InterPro" id="IPR001242">
    <property type="entry name" value="Condensation_dom"/>
</dbReference>
<dbReference type="SUPFAM" id="SSF52777">
    <property type="entry name" value="CoA-dependent acyltransferases"/>
    <property type="match status" value="2"/>
</dbReference>
<dbReference type="PANTHER" id="PTHR45527">
    <property type="entry name" value="NONRIBOSOMAL PEPTIDE SYNTHETASE"/>
    <property type="match status" value="1"/>
</dbReference>
<dbReference type="PROSITE" id="PS00455">
    <property type="entry name" value="AMP_BINDING"/>
    <property type="match status" value="1"/>
</dbReference>
<dbReference type="Pfam" id="PF13193">
    <property type="entry name" value="AMP-binding_C"/>
    <property type="match status" value="1"/>
</dbReference>
<dbReference type="InterPro" id="IPR023213">
    <property type="entry name" value="CAT-like_dom_sf"/>
</dbReference>
<sequence length="1067" mass="116648">MNDHPEELHAMPPPSGFRLSPQQRHLWSLQQAEPGEAWRPRCVLLLEGALDVPRLTQAATDVLSRHEVLRTEYLLLPGTGTAVQVPREVPATVLELLDGSSTSEEELEAQLDARPGPVFRLARLAPHRHLLAIHLPALSVDHRTLGSLARELGQAYAARLQGSALPTPDAQYADVAEVFNQLLEAEDTEAGRKHWLGQDLPRLSTAALPFERPSASGRAFELQRTLLPLAPERVAAVEAAAASAGVTSGTFLLACWQLLLSRLSGQPGWTVAVHHDGRTYEGLDEVPGLFERALPLSGEPLEHASFLDLLRDVDQARREAAEWQDYFDFARSPRGFPFGFVELAWPEPVHAGGLVLTTTRMEARITRFDLELACLRGDGTLALSLHHDASRYRAEDIRRLLERFDTLLAGATAHPEQAPEALPLVGAEELRVLAGFNPPEHEDAADRCIHELFEEQARRTPDRTAVVFEDERLSYSELAERASRLASYLRALGVGPETRVGLCLERSVEMMVGVLGILGAGGAYVPLDPMNPRERLTSILEQAGVQVVVTRSSLRPVLPPGTARVVCLDSEAEAIAREPAAPPARSARPDNLAYVLFTSGSTGRPKGVMIPHRSVLNLARALERAVYAGLPSGLRVSVAAPLAFDASVKQWIQLLQGHELHIVPEEVRPDAARLGDWLRRHALDVLDCTPSQLGPLLARGLGREPDLTPARVLVGGEAIEARTWAELSRSERTRFVNLYGPTECTVDATAYEVDGASGPSIGRPLHNMRVYLLDRSLRPVPLGMPGELFIGGAGVARGYVGQPALTAERFLPDPFGPPGSRLYRTGDLGRYREDGCIEFLGRADHQVKLRGFRIELGEIEELLQRHPGVGETAVVLRQPASGEPHLAAYFVPREAAEEGLAAKVRAFLRELLPEYMVPSVLVPLARMPLNRNGKLDRSALPEPHTARPEAAPYIAPESPLERTIAAIWQEALGVEKVGLHGNFFDLGGYSLLMVRVHEKLSAALGRRVSMVELFQHPTVAALARHLAQGGAGAAAPRSEELDERVRRQRQAQQQQAQLMKAGRGKKS</sequence>
<dbReference type="InterPro" id="IPR009081">
    <property type="entry name" value="PP-bd_ACP"/>
</dbReference>
<dbReference type="InterPro" id="IPR036736">
    <property type="entry name" value="ACP-like_sf"/>
</dbReference>
<dbReference type="CDD" id="cd05930">
    <property type="entry name" value="A_NRPS"/>
    <property type="match status" value="1"/>
</dbReference>